<organism evidence="3 4">
    <name type="scientific">Micromonospora globbae</name>
    <dbReference type="NCBI Taxonomy" id="1894969"/>
    <lineage>
        <taxon>Bacteria</taxon>
        <taxon>Bacillati</taxon>
        <taxon>Actinomycetota</taxon>
        <taxon>Actinomycetes</taxon>
        <taxon>Micromonosporales</taxon>
        <taxon>Micromonosporaceae</taxon>
        <taxon>Micromonospora</taxon>
    </lineage>
</organism>
<dbReference type="GO" id="GO:0009063">
    <property type="term" value="P:amino acid catabolic process"/>
    <property type="evidence" value="ECO:0007669"/>
    <property type="project" value="InterPro"/>
</dbReference>
<accession>A0A420ETS1</accession>
<dbReference type="SUPFAM" id="SSF51604">
    <property type="entry name" value="Enolase C-terminal domain-like"/>
    <property type="match status" value="1"/>
</dbReference>
<keyword evidence="1" id="KW-0456">Lyase</keyword>
<dbReference type="Gene3D" id="3.20.20.120">
    <property type="entry name" value="Enolase-like C-terminal domain"/>
    <property type="match status" value="1"/>
</dbReference>
<dbReference type="GO" id="GO:0016829">
    <property type="term" value="F:lyase activity"/>
    <property type="evidence" value="ECO:0007669"/>
    <property type="project" value="UniProtKB-KW"/>
</dbReference>
<dbReference type="PANTHER" id="PTHR48080">
    <property type="entry name" value="D-GALACTONATE DEHYDRATASE-RELATED"/>
    <property type="match status" value="1"/>
</dbReference>
<dbReference type="SUPFAM" id="SSF54826">
    <property type="entry name" value="Enolase N-terminal domain-like"/>
    <property type="match status" value="1"/>
</dbReference>
<dbReference type="InterPro" id="IPR036849">
    <property type="entry name" value="Enolase-like_C_sf"/>
</dbReference>
<proteinExistence type="predicted"/>
<feature type="domain" description="Mandelate racemase/muconate lactonizing enzyme C-terminal" evidence="2">
    <location>
        <begin position="131"/>
        <end position="237"/>
    </location>
</feature>
<evidence type="ECO:0000313" key="3">
    <source>
        <dbReference type="EMBL" id="RKF24039.1"/>
    </source>
</evidence>
<reference evidence="3 4" key="1">
    <citation type="journal article" date="2018" name="Int. J. Syst. Evol. Microbiol.">
        <title>Micromonospora globbae sp. nov., an endophytic actinomycete isolated from roots of Globba winitii C. H. Wright.</title>
        <authorList>
            <person name="Kuncharoen N."/>
            <person name="Pittayakhajonwut P."/>
            <person name="Tanasupawat S."/>
        </authorList>
    </citation>
    <scope>NUCLEOTIDE SEQUENCE [LARGE SCALE GENOMIC DNA]</scope>
    <source>
        <strain evidence="3 4">WPS1-2</strain>
    </source>
</reference>
<dbReference type="PANTHER" id="PTHR48080:SF2">
    <property type="entry name" value="D-GALACTONATE DEHYDRATASE"/>
    <property type="match status" value="1"/>
</dbReference>
<dbReference type="InterPro" id="IPR018110">
    <property type="entry name" value="Mandel_Rmase/mucon_lact_enz_CS"/>
</dbReference>
<protein>
    <submittedName>
        <fullName evidence="3">Mandelate racemase/muconate lactonizing enzyme family protein</fullName>
    </submittedName>
</protein>
<name>A0A420ETS1_9ACTN</name>
<dbReference type="InterPro" id="IPR013341">
    <property type="entry name" value="Mandelate_racemase_N_dom"/>
</dbReference>
<dbReference type="SFLD" id="SFLDG00179">
    <property type="entry name" value="mandelate_racemase"/>
    <property type="match status" value="1"/>
</dbReference>
<evidence type="ECO:0000256" key="1">
    <source>
        <dbReference type="ARBA" id="ARBA00023239"/>
    </source>
</evidence>
<dbReference type="EMBL" id="RAQQ01000028">
    <property type="protein sequence ID" value="RKF24039.1"/>
    <property type="molecule type" value="Genomic_DNA"/>
</dbReference>
<dbReference type="SFLD" id="SFLDS00001">
    <property type="entry name" value="Enolase"/>
    <property type="match status" value="1"/>
</dbReference>
<dbReference type="AlphaFoldDB" id="A0A420ETS1"/>
<dbReference type="PROSITE" id="PS00909">
    <property type="entry name" value="MR_MLE_2"/>
    <property type="match status" value="1"/>
</dbReference>
<evidence type="ECO:0000313" key="4">
    <source>
        <dbReference type="Proteomes" id="UP000285744"/>
    </source>
</evidence>
<dbReference type="Pfam" id="PF02746">
    <property type="entry name" value="MR_MLE_N"/>
    <property type="match status" value="1"/>
</dbReference>
<dbReference type="InterPro" id="IPR034593">
    <property type="entry name" value="DgoD-like"/>
</dbReference>
<dbReference type="OrthoDB" id="9802699at2"/>
<dbReference type="RefSeq" id="WP_120331639.1">
    <property type="nucleotide sequence ID" value="NZ_RAQQ01000028.1"/>
</dbReference>
<comment type="caution">
    <text evidence="3">The sequence shown here is derived from an EMBL/GenBank/DDBJ whole genome shotgun (WGS) entry which is preliminary data.</text>
</comment>
<evidence type="ECO:0000259" key="2">
    <source>
        <dbReference type="SMART" id="SM00922"/>
    </source>
</evidence>
<dbReference type="InterPro" id="IPR029065">
    <property type="entry name" value="Enolase_C-like"/>
</dbReference>
<dbReference type="InterPro" id="IPR029017">
    <property type="entry name" value="Enolase-like_N"/>
</dbReference>
<dbReference type="InterPro" id="IPR013342">
    <property type="entry name" value="Mandelate_racemase_C"/>
</dbReference>
<dbReference type="Gene3D" id="3.30.390.10">
    <property type="entry name" value="Enolase-like, N-terminal domain"/>
    <property type="match status" value="1"/>
</dbReference>
<dbReference type="SMART" id="SM00922">
    <property type="entry name" value="MR_MLE"/>
    <property type="match status" value="1"/>
</dbReference>
<sequence>MRITGLELLTVPQGASAMLLVLVHTDDGQYGVGEVGMRSRWRAVRGAVEDFAEELAGADPSRIEHLGQLLARSGFFPATGVLAAVRAAIDVALWDLRGKALGVPLYEVFGGASRDHIECYVHVPGDAVRDPEAMVAAAERLVAAGWRYLRVPANGPNGAEYDQRAALRHTVATMERLRAVLGDEVELLLDVHTRFEPAQAVTLCRELEPTRPYFVEDPLRSEHLDGYRMLRQRTGVPLAAGEQLGTKWEFRPLIEGELIDHARIDVANTGLTEARKIAAMAEVHHINLATHNPLGPITAAASAHLNLVLPNVSVQEQPWPELTLPPVITAGPELTPGRIRPAERPGLGIELDLAAARRLDHRGPAPLPLYHRPDGSFTNW</sequence>
<dbReference type="Pfam" id="PF13378">
    <property type="entry name" value="MR_MLE_C"/>
    <property type="match status" value="1"/>
</dbReference>
<gene>
    <name evidence="3" type="ORF">D7I43_28300</name>
</gene>
<dbReference type="CDD" id="cd03316">
    <property type="entry name" value="MR_like"/>
    <property type="match status" value="1"/>
</dbReference>
<dbReference type="Proteomes" id="UP000285744">
    <property type="component" value="Unassembled WGS sequence"/>
</dbReference>